<dbReference type="OrthoDB" id="1274691at2"/>
<keyword evidence="6" id="KW-1185">Reference proteome</keyword>
<dbReference type="PROSITE" id="PS51257">
    <property type="entry name" value="PROKAR_LIPOPROTEIN"/>
    <property type="match status" value="1"/>
</dbReference>
<evidence type="ECO:0000313" key="5">
    <source>
        <dbReference type="EMBL" id="SHL98779.1"/>
    </source>
</evidence>
<evidence type="ECO:0000313" key="7">
    <source>
        <dbReference type="Proteomes" id="UP000184069"/>
    </source>
</evidence>
<accession>A0A1M7F507</accession>
<reference evidence="5 7" key="2">
    <citation type="submission" date="2016-11" db="EMBL/GenBank/DDBJ databases">
        <authorList>
            <person name="Jaros S."/>
            <person name="Januszkiewicz K."/>
            <person name="Wedrychowicz H."/>
        </authorList>
    </citation>
    <scope>NUCLEOTIDE SEQUENCE [LARGE SCALE GENOMIC DNA]</scope>
    <source>
        <strain evidence="5 7">DSM 27621</strain>
    </source>
</reference>
<dbReference type="EMBL" id="MAYF01000322">
    <property type="protein sequence ID" value="OCA76715.1"/>
    <property type="molecule type" value="Genomic_DNA"/>
</dbReference>
<evidence type="ECO:0000256" key="2">
    <source>
        <dbReference type="ARBA" id="ARBA00023043"/>
    </source>
</evidence>
<organism evidence="5 7">
    <name type="scientific">Chryseobacterium contaminans</name>
    <dbReference type="NCBI Taxonomy" id="1423959"/>
    <lineage>
        <taxon>Bacteria</taxon>
        <taxon>Pseudomonadati</taxon>
        <taxon>Bacteroidota</taxon>
        <taxon>Flavobacteriia</taxon>
        <taxon>Flavobacteriales</taxon>
        <taxon>Weeksellaceae</taxon>
        <taxon>Chryseobacterium group</taxon>
        <taxon>Chryseobacterium</taxon>
    </lineage>
</organism>
<dbReference type="SUPFAM" id="SSF48403">
    <property type="entry name" value="Ankyrin repeat"/>
    <property type="match status" value="1"/>
</dbReference>
<name>A0A1M7F507_9FLAO</name>
<dbReference type="EMBL" id="FRBM01000008">
    <property type="protein sequence ID" value="SHL98779.1"/>
    <property type="molecule type" value="Genomic_DNA"/>
</dbReference>
<dbReference type="InterPro" id="IPR002110">
    <property type="entry name" value="Ankyrin_rpt"/>
</dbReference>
<protein>
    <submittedName>
        <fullName evidence="5">Ankyrin repeat-containing protein</fullName>
    </submittedName>
</protein>
<dbReference type="Pfam" id="PF00023">
    <property type="entry name" value="Ank"/>
    <property type="match status" value="1"/>
</dbReference>
<dbReference type="PANTHER" id="PTHR24171:SF8">
    <property type="entry name" value="BRCA1-ASSOCIATED RING DOMAIN PROTEIN 1"/>
    <property type="match status" value="1"/>
</dbReference>
<dbReference type="Proteomes" id="UP000093508">
    <property type="component" value="Unassembled WGS sequence"/>
</dbReference>
<dbReference type="GO" id="GO:0085020">
    <property type="term" value="P:protein K6-linked ubiquitination"/>
    <property type="evidence" value="ECO:0007669"/>
    <property type="project" value="TreeGrafter"/>
</dbReference>
<dbReference type="Pfam" id="PF12796">
    <property type="entry name" value="Ank_2"/>
    <property type="match status" value="1"/>
</dbReference>
<dbReference type="RefSeq" id="WP_066698516.1">
    <property type="nucleotide sequence ID" value="NZ_FRBM01000008.1"/>
</dbReference>
<keyword evidence="1" id="KW-0677">Repeat</keyword>
<dbReference type="Gene3D" id="1.25.40.20">
    <property type="entry name" value="Ankyrin repeat-containing domain"/>
    <property type="match status" value="1"/>
</dbReference>
<gene>
    <name evidence="4" type="ORF">BBH99_12150</name>
    <name evidence="5" type="ORF">SAMN05444407_10868</name>
</gene>
<dbReference type="SMART" id="SM00248">
    <property type="entry name" value="ANK"/>
    <property type="match status" value="4"/>
</dbReference>
<sequence>MIKNIAAVLTIISLVGCKFKEEKKDNQPKAEKAVIKDTIAKPQQVVETSSQEQEDNLKYNQLGLAVKAGNIEEVGKLLKNGADINNAAEDEYYAYGALYIAINTKNEAMVKFLIENKADLNTQINEEGYSLLVAAINSGNANIVNSLIQSGTKVETFTDPEGNKKFIPILEATQSNQPEVVRLLLEKGADPKETSFEGFSAYKYAQENNKSIFNLFKK</sequence>
<dbReference type="PANTHER" id="PTHR24171">
    <property type="entry name" value="ANKYRIN REPEAT DOMAIN-CONTAINING PROTEIN 39-RELATED"/>
    <property type="match status" value="1"/>
</dbReference>
<dbReference type="PROSITE" id="PS50088">
    <property type="entry name" value="ANK_REPEAT"/>
    <property type="match status" value="1"/>
</dbReference>
<reference evidence="4 6" key="1">
    <citation type="submission" date="2016-07" db="EMBL/GenBank/DDBJ databases">
        <authorList>
            <person name="Jeong J.-J."/>
            <person name="Kim D.W."/>
            <person name="Sang M.K."/>
            <person name="Choi I.-G."/>
            <person name="Kim K.D."/>
        </authorList>
    </citation>
    <scope>NUCLEOTIDE SEQUENCE [LARGE SCALE GENOMIC DNA]</scope>
    <source>
        <strain evidence="4 6">C-26</strain>
    </source>
</reference>
<dbReference type="AlphaFoldDB" id="A0A1M7F507"/>
<feature type="repeat" description="ANK" evidence="3">
    <location>
        <begin position="127"/>
        <end position="159"/>
    </location>
</feature>
<evidence type="ECO:0000256" key="1">
    <source>
        <dbReference type="ARBA" id="ARBA00022737"/>
    </source>
</evidence>
<proteinExistence type="predicted"/>
<evidence type="ECO:0000313" key="6">
    <source>
        <dbReference type="Proteomes" id="UP000093508"/>
    </source>
</evidence>
<dbReference type="STRING" id="1423959.SAMN05444407_10868"/>
<keyword evidence="2 3" id="KW-0040">ANK repeat</keyword>
<evidence type="ECO:0000313" key="4">
    <source>
        <dbReference type="EMBL" id="OCA76715.1"/>
    </source>
</evidence>
<dbReference type="Proteomes" id="UP000184069">
    <property type="component" value="Unassembled WGS sequence"/>
</dbReference>
<dbReference type="InterPro" id="IPR036770">
    <property type="entry name" value="Ankyrin_rpt-contain_sf"/>
</dbReference>
<dbReference type="GO" id="GO:0004842">
    <property type="term" value="F:ubiquitin-protein transferase activity"/>
    <property type="evidence" value="ECO:0007669"/>
    <property type="project" value="TreeGrafter"/>
</dbReference>
<evidence type="ECO:0000256" key="3">
    <source>
        <dbReference type="PROSITE-ProRule" id="PRU00023"/>
    </source>
</evidence>